<dbReference type="EMBL" id="JAHCVK010000001">
    <property type="protein sequence ID" value="MBT0652443.1"/>
    <property type="molecule type" value="Genomic_DNA"/>
</dbReference>
<gene>
    <name evidence="1" type="ORF">KI810_05200</name>
</gene>
<dbReference type="PANTHER" id="PTHR30348">
    <property type="entry name" value="UNCHARACTERIZED PROTEIN YECE"/>
    <property type="match status" value="1"/>
</dbReference>
<keyword evidence="2" id="KW-1185">Reference proteome</keyword>
<dbReference type="InterPro" id="IPR002763">
    <property type="entry name" value="DUF72"/>
</dbReference>
<protein>
    <submittedName>
        <fullName evidence="1">DUF72 domain-containing protein</fullName>
    </submittedName>
</protein>
<dbReference type="Pfam" id="PF01904">
    <property type="entry name" value="DUF72"/>
    <property type="match status" value="1"/>
</dbReference>
<comment type="caution">
    <text evidence="1">The sequence shown here is derived from an EMBL/GenBank/DDBJ whole genome shotgun (WGS) entry which is preliminary data.</text>
</comment>
<dbReference type="SUPFAM" id="SSF117396">
    <property type="entry name" value="TM1631-like"/>
    <property type="match status" value="1"/>
</dbReference>
<organism evidence="1 2">
    <name type="scientific">Geomobilimonas luticola</name>
    <dbReference type="NCBI Taxonomy" id="1114878"/>
    <lineage>
        <taxon>Bacteria</taxon>
        <taxon>Pseudomonadati</taxon>
        <taxon>Thermodesulfobacteriota</taxon>
        <taxon>Desulfuromonadia</taxon>
        <taxon>Geobacterales</taxon>
        <taxon>Geobacteraceae</taxon>
        <taxon>Geomobilimonas</taxon>
    </lineage>
</organism>
<dbReference type="RefSeq" id="WP_214174385.1">
    <property type="nucleotide sequence ID" value="NZ_JAHCVK010000001.1"/>
</dbReference>
<dbReference type="InterPro" id="IPR036520">
    <property type="entry name" value="UPF0759_sf"/>
</dbReference>
<dbReference type="PANTHER" id="PTHR30348:SF4">
    <property type="entry name" value="DUF72 DOMAIN-CONTAINING PROTEIN"/>
    <property type="match status" value="1"/>
</dbReference>
<evidence type="ECO:0000313" key="1">
    <source>
        <dbReference type="EMBL" id="MBT0652443.1"/>
    </source>
</evidence>
<evidence type="ECO:0000313" key="2">
    <source>
        <dbReference type="Proteomes" id="UP000756860"/>
    </source>
</evidence>
<reference evidence="1 2" key="1">
    <citation type="submission" date="2021-05" db="EMBL/GenBank/DDBJ databases">
        <title>The draft genome of Geobacter luticola JCM 17780.</title>
        <authorList>
            <person name="Xu Z."/>
            <person name="Masuda Y."/>
            <person name="Itoh H."/>
            <person name="Senoo K."/>
        </authorList>
    </citation>
    <scope>NUCLEOTIDE SEQUENCE [LARGE SCALE GENOMIC DNA]</scope>
    <source>
        <strain evidence="1 2">JCM 17780</strain>
    </source>
</reference>
<accession>A0ABS5SAQ5</accession>
<dbReference type="Proteomes" id="UP000756860">
    <property type="component" value="Unassembled WGS sequence"/>
</dbReference>
<proteinExistence type="predicted"/>
<sequence>MDIHVGTSGYGYKEWKGIFYPEKISPKEMLHFYGERFDAVEINYTFYHMPTVAGLTSWAEQVPDDFTFALKAPQVITHFKLLKNVGEETRYFFKTLSVLERKAGPALFQFPGSFRANRAALEEFLPLIPGTIPCAFEFRSKTWLKDDILDLLRARNCSLCIADTDEKPAAEIISTAPWGYLRLRRSDYTDADLSRWLERIRAQQWERAFVFFKHEEEARGPEMAARFRVLADHGG</sequence>
<dbReference type="Gene3D" id="3.20.20.410">
    <property type="entry name" value="Protein of unknown function UPF0759"/>
    <property type="match status" value="1"/>
</dbReference>
<name>A0ABS5SAQ5_9BACT</name>